<dbReference type="EMBL" id="GECU01033567">
    <property type="protein sequence ID" value="JAS74139.1"/>
    <property type="molecule type" value="Transcribed_RNA"/>
</dbReference>
<organism evidence="1">
    <name type="scientific">Homalodisca liturata</name>
    <dbReference type="NCBI Taxonomy" id="320908"/>
    <lineage>
        <taxon>Eukaryota</taxon>
        <taxon>Metazoa</taxon>
        <taxon>Ecdysozoa</taxon>
        <taxon>Arthropoda</taxon>
        <taxon>Hexapoda</taxon>
        <taxon>Insecta</taxon>
        <taxon>Pterygota</taxon>
        <taxon>Neoptera</taxon>
        <taxon>Paraneoptera</taxon>
        <taxon>Hemiptera</taxon>
        <taxon>Auchenorrhyncha</taxon>
        <taxon>Membracoidea</taxon>
        <taxon>Cicadellidae</taxon>
        <taxon>Cicadellinae</taxon>
        <taxon>Proconiini</taxon>
        <taxon>Homalodisca</taxon>
    </lineage>
</organism>
<reference evidence="1" key="1">
    <citation type="submission" date="2015-11" db="EMBL/GenBank/DDBJ databases">
        <title>De novo transcriptome assembly of four potential Pierce s Disease insect vectors from Arizona vineyards.</title>
        <authorList>
            <person name="Tassone E.E."/>
        </authorList>
    </citation>
    <scope>NUCLEOTIDE SEQUENCE</scope>
</reference>
<evidence type="ECO:0000313" key="1">
    <source>
        <dbReference type="EMBL" id="JAS74139.1"/>
    </source>
</evidence>
<accession>A0A1B6HHM1</accession>
<gene>
    <name evidence="1" type="ORF">g.4277</name>
</gene>
<proteinExistence type="predicted"/>
<dbReference type="AlphaFoldDB" id="A0A1B6HHM1"/>
<sequence length="118" mass="12431">RDGAARGGARGGGARRAWSPPVLQRWCRGGAGDVGRGRSWWRLQIPGPGDTARDLTAAPGVPSSCERDNTLTAHSVVHGPRTARGETVESADAAASVGRYDKSFWMSTESTETRLSPG</sequence>
<protein>
    <submittedName>
        <fullName evidence="1">Uncharacterized protein</fullName>
    </submittedName>
</protein>
<feature type="non-terminal residue" evidence="1">
    <location>
        <position position="1"/>
    </location>
</feature>
<name>A0A1B6HHM1_9HEMI</name>